<organism evidence="1 2">
    <name type="scientific">Herbidospora solisilvae</name>
    <dbReference type="NCBI Taxonomy" id="2696284"/>
    <lineage>
        <taxon>Bacteria</taxon>
        <taxon>Bacillati</taxon>
        <taxon>Actinomycetota</taxon>
        <taxon>Actinomycetes</taxon>
        <taxon>Streptosporangiales</taxon>
        <taxon>Streptosporangiaceae</taxon>
        <taxon>Herbidospora</taxon>
    </lineage>
</organism>
<dbReference type="SUPFAM" id="SSF54060">
    <property type="entry name" value="His-Me finger endonucleases"/>
    <property type="match status" value="1"/>
</dbReference>
<protein>
    <recommendedName>
        <fullName evidence="3">Recombination endonuclease VII</fullName>
    </recommendedName>
</protein>
<dbReference type="Gene3D" id="3.40.1800.10">
    <property type="entry name" value="His-Me finger endonucleases"/>
    <property type="match status" value="1"/>
</dbReference>
<accession>A0A7C9N2N4</accession>
<dbReference type="RefSeq" id="WP_161479857.1">
    <property type="nucleotide sequence ID" value="NZ_WXEW01000003.1"/>
</dbReference>
<reference evidence="1 2" key="1">
    <citation type="submission" date="2020-01" db="EMBL/GenBank/DDBJ databases">
        <title>Herbidospora sp. NEAU-GS84 nov., a novel actinomycete isolated from soil.</title>
        <authorList>
            <person name="Han L."/>
        </authorList>
    </citation>
    <scope>NUCLEOTIDE SEQUENCE [LARGE SCALE GENOMIC DNA]</scope>
    <source>
        <strain evidence="1 2">NEAU-GS84</strain>
    </source>
</reference>
<dbReference type="InterPro" id="IPR004211">
    <property type="entry name" value="Endonuclease_7"/>
</dbReference>
<dbReference type="Pfam" id="PF02945">
    <property type="entry name" value="Endonuclease_7"/>
    <property type="match status" value="1"/>
</dbReference>
<sequence>MRHNVIAYLRWRNALPDLSTQEREDAELAFRAAHDGRCAACRLTNERLFLDHDHSTGLVRGLLCRSCNGVMPSTARHVGRALMPRMTQVMVLYTQWPPAAVMGLRERYVPLMGSDPAPLMHKVLWHAGPEGIEHDYERRMERQRDAINRLPSLDEMVSRLATDE</sequence>
<evidence type="ECO:0000313" key="1">
    <source>
        <dbReference type="EMBL" id="NAS22494.1"/>
    </source>
</evidence>
<gene>
    <name evidence="1" type="ORF">GT755_12455</name>
</gene>
<dbReference type="Proteomes" id="UP000479526">
    <property type="component" value="Unassembled WGS sequence"/>
</dbReference>
<dbReference type="AlphaFoldDB" id="A0A7C9N2N4"/>
<keyword evidence="2" id="KW-1185">Reference proteome</keyword>
<dbReference type="InterPro" id="IPR044925">
    <property type="entry name" value="His-Me_finger_sf"/>
</dbReference>
<name>A0A7C9N2N4_9ACTN</name>
<evidence type="ECO:0000313" key="2">
    <source>
        <dbReference type="Proteomes" id="UP000479526"/>
    </source>
</evidence>
<evidence type="ECO:0008006" key="3">
    <source>
        <dbReference type="Google" id="ProtNLM"/>
    </source>
</evidence>
<comment type="caution">
    <text evidence="1">The sequence shown here is derived from an EMBL/GenBank/DDBJ whole genome shotgun (WGS) entry which is preliminary data.</text>
</comment>
<proteinExistence type="predicted"/>
<dbReference type="EMBL" id="WXEW01000003">
    <property type="protein sequence ID" value="NAS22494.1"/>
    <property type="molecule type" value="Genomic_DNA"/>
</dbReference>
<dbReference type="InterPro" id="IPR038563">
    <property type="entry name" value="Endonuclease_7_sf"/>
</dbReference>